<evidence type="ECO:0000313" key="2">
    <source>
        <dbReference type="Proteomes" id="UP000314294"/>
    </source>
</evidence>
<comment type="caution">
    <text evidence="1">The sequence shown here is derived from an EMBL/GenBank/DDBJ whole genome shotgun (WGS) entry which is preliminary data.</text>
</comment>
<dbReference type="AlphaFoldDB" id="A0A4Z2GLZ2"/>
<reference evidence="1 2" key="1">
    <citation type="submission" date="2019-03" db="EMBL/GenBank/DDBJ databases">
        <title>First draft genome of Liparis tanakae, snailfish: a comprehensive survey of snailfish specific genes.</title>
        <authorList>
            <person name="Kim W."/>
            <person name="Song I."/>
            <person name="Jeong J.-H."/>
            <person name="Kim D."/>
            <person name="Kim S."/>
            <person name="Ryu S."/>
            <person name="Song J.Y."/>
            <person name="Lee S.K."/>
        </authorList>
    </citation>
    <scope>NUCLEOTIDE SEQUENCE [LARGE SCALE GENOMIC DNA]</scope>
    <source>
        <tissue evidence="1">Muscle</tissue>
    </source>
</reference>
<protein>
    <submittedName>
        <fullName evidence="1">Uncharacterized protein</fullName>
    </submittedName>
</protein>
<proteinExistence type="predicted"/>
<keyword evidence="2" id="KW-1185">Reference proteome</keyword>
<gene>
    <name evidence="1" type="ORF">EYF80_035535</name>
</gene>
<sequence>MSKSQFEDLFLFMVLSAFKGGQLQHCEGNTKRSSNEMLSTSSGVTYSDTLSRVGIAASCAAAHPAHEACLQQLLSTGVQAVQLLHGAWEDKHQCKVAARAWSQPDGPVSPVLSAQLAKRLR</sequence>
<name>A0A4Z2GLZ2_9TELE</name>
<accession>A0A4Z2GLZ2</accession>
<dbReference type="Proteomes" id="UP000314294">
    <property type="component" value="Unassembled WGS sequence"/>
</dbReference>
<evidence type="ECO:0000313" key="1">
    <source>
        <dbReference type="EMBL" id="TNN54235.1"/>
    </source>
</evidence>
<organism evidence="1 2">
    <name type="scientific">Liparis tanakae</name>
    <name type="common">Tanaka's snailfish</name>
    <dbReference type="NCBI Taxonomy" id="230148"/>
    <lineage>
        <taxon>Eukaryota</taxon>
        <taxon>Metazoa</taxon>
        <taxon>Chordata</taxon>
        <taxon>Craniata</taxon>
        <taxon>Vertebrata</taxon>
        <taxon>Euteleostomi</taxon>
        <taxon>Actinopterygii</taxon>
        <taxon>Neopterygii</taxon>
        <taxon>Teleostei</taxon>
        <taxon>Neoteleostei</taxon>
        <taxon>Acanthomorphata</taxon>
        <taxon>Eupercaria</taxon>
        <taxon>Perciformes</taxon>
        <taxon>Cottioidei</taxon>
        <taxon>Cottales</taxon>
        <taxon>Liparidae</taxon>
        <taxon>Liparis</taxon>
    </lineage>
</organism>
<dbReference type="EMBL" id="SRLO01000490">
    <property type="protein sequence ID" value="TNN54235.1"/>
    <property type="molecule type" value="Genomic_DNA"/>
</dbReference>